<reference evidence="2" key="1">
    <citation type="submission" date="2022-07" db="EMBL/GenBank/DDBJ databases">
        <title>Chromosome-level genome of Muraenolepis orangiensis.</title>
        <authorList>
            <person name="Kim J."/>
        </authorList>
    </citation>
    <scope>NUCLEOTIDE SEQUENCE</scope>
    <source>
        <strain evidence="2">KU_S4_2022</strain>
        <tissue evidence="2">Muscle</tissue>
    </source>
</reference>
<name>A0A9Q0I5M8_9TELE</name>
<accession>A0A9Q0I5M8</accession>
<dbReference type="AlphaFoldDB" id="A0A9Q0I5M8"/>
<organism evidence="2 3">
    <name type="scientific">Muraenolepis orangiensis</name>
    <name type="common">Patagonian moray cod</name>
    <dbReference type="NCBI Taxonomy" id="630683"/>
    <lineage>
        <taxon>Eukaryota</taxon>
        <taxon>Metazoa</taxon>
        <taxon>Chordata</taxon>
        <taxon>Craniata</taxon>
        <taxon>Vertebrata</taxon>
        <taxon>Euteleostomi</taxon>
        <taxon>Actinopterygii</taxon>
        <taxon>Neopterygii</taxon>
        <taxon>Teleostei</taxon>
        <taxon>Neoteleostei</taxon>
        <taxon>Acanthomorphata</taxon>
        <taxon>Zeiogadaria</taxon>
        <taxon>Gadariae</taxon>
        <taxon>Gadiformes</taxon>
        <taxon>Muraenolepidoidei</taxon>
        <taxon>Muraenolepididae</taxon>
        <taxon>Muraenolepis</taxon>
    </lineage>
</organism>
<dbReference type="Proteomes" id="UP001148018">
    <property type="component" value="Unassembled WGS sequence"/>
</dbReference>
<comment type="caution">
    <text evidence="2">The sequence shown here is derived from an EMBL/GenBank/DDBJ whole genome shotgun (WGS) entry which is preliminary data.</text>
</comment>
<feature type="transmembrane region" description="Helical" evidence="1">
    <location>
        <begin position="192"/>
        <end position="214"/>
    </location>
</feature>
<dbReference type="EMBL" id="JANIIK010000118">
    <property type="protein sequence ID" value="KAJ3585733.1"/>
    <property type="molecule type" value="Genomic_DNA"/>
</dbReference>
<keyword evidence="1" id="KW-0812">Transmembrane</keyword>
<evidence type="ECO:0000256" key="1">
    <source>
        <dbReference type="SAM" id="Phobius"/>
    </source>
</evidence>
<evidence type="ECO:0000313" key="2">
    <source>
        <dbReference type="EMBL" id="KAJ3585733.1"/>
    </source>
</evidence>
<protein>
    <submittedName>
        <fullName evidence="2">Uncharacterized protein</fullName>
    </submittedName>
</protein>
<proteinExistence type="predicted"/>
<gene>
    <name evidence="2" type="ORF">NHX12_014452</name>
</gene>
<keyword evidence="1" id="KW-0472">Membrane</keyword>
<keyword evidence="3" id="KW-1185">Reference proteome</keyword>
<evidence type="ECO:0000313" key="3">
    <source>
        <dbReference type="Proteomes" id="UP001148018"/>
    </source>
</evidence>
<keyword evidence="1" id="KW-1133">Transmembrane helix</keyword>
<dbReference type="OrthoDB" id="9835793at2759"/>
<sequence>MILKAPTCLKESSQQLVSDAILLCELGGVLYRRQLGRRYSTLLGALGRVLPVLSPDAGKPSCGPLIEKSVGDDVEIGTCSSGGITEAYWKYGKHKKTQMRVDTDDSQFKGRVHCAASRSDSGAERGNYTWAVGNQTYAGARLKYASREAEETATCTVSNPVSWGSASVQLECSNGTYPTDGSIGQDKAFTQLWVYVLSGLGVVLLTLVLVWLLLRCSRRTKAAQHGNPEQFLTRRYPGPLGAVQAEAHPGEPEAYIKELQDMWCQETGDQWDHSPSTIALFLMTLKRGLPEEVQTALNGFVGLKSKRWFEIQSYIVHHVEAQHTSYHCSPVSLPGGSKPTVHPTAHGHYTSTLQRHFPQLQYGTWTTTISSPKRKRLWWAKR</sequence>